<dbReference type="RefSeq" id="XP_004351563.1">
    <property type="nucleotide sequence ID" value="XM_004351511.1"/>
</dbReference>
<dbReference type="InterPro" id="IPR009851">
    <property type="entry name" value="Mod_r"/>
</dbReference>
<reference evidence="8 9" key="1">
    <citation type="journal article" date="2013" name="Genome Biol.">
        <title>Genome of Acanthamoeba castellanii highlights extensive lateral gene transfer and early evolution of tyrosine kinase signaling.</title>
        <authorList>
            <person name="Clarke M."/>
            <person name="Lohan A.J."/>
            <person name="Liu B."/>
            <person name="Lagkouvardos I."/>
            <person name="Roy S."/>
            <person name="Zafar N."/>
            <person name="Bertelli C."/>
            <person name="Schilde C."/>
            <person name="Kianianmomeni A."/>
            <person name="Burglin T.R."/>
            <person name="Frech C."/>
            <person name="Turcotte B."/>
            <person name="Kopec K.O."/>
            <person name="Synnott J.M."/>
            <person name="Choo C."/>
            <person name="Paponov I."/>
            <person name="Finkler A."/>
            <person name="Soon Heng Tan C."/>
            <person name="Hutchins A.P."/>
            <person name="Weinmeier T."/>
            <person name="Rattei T."/>
            <person name="Chu J.S."/>
            <person name="Gimenez G."/>
            <person name="Irimia M."/>
            <person name="Rigden D.J."/>
            <person name="Fitzpatrick D.A."/>
            <person name="Lorenzo-Morales J."/>
            <person name="Bateman A."/>
            <person name="Chiu C.H."/>
            <person name="Tang P."/>
            <person name="Hegemann P."/>
            <person name="Fromm H."/>
            <person name="Raoult D."/>
            <person name="Greub G."/>
            <person name="Miranda-Saavedra D."/>
            <person name="Chen N."/>
            <person name="Nash P."/>
            <person name="Ginger M.L."/>
            <person name="Horn M."/>
            <person name="Schaap P."/>
            <person name="Caler L."/>
            <person name="Loftus B."/>
        </authorList>
    </citation>
    <scope>NUCLEOTIDE SEQUENCE [LARGE SCALE GENOMIC DNA]</scope>
    <source>
        <strain evidence="8 9">Neff</strain>
    </source>
</reference>
<evidence type="ECO:0000256" key="1">
    <source>
        <dbReference type="ARBA" id="ARBA00004177"/>
    </source>
</evidence>
<dbReference type="InterPro" id="IPR029012">
    <property type="entry name" value="Helix_hairpin_bin_sf"/>
</dbReference>
<evidence type="ECO:0000256" key="5">
    <source>
        <dbReference type="ARBA" id="ARBA00022927"/>
    </source>
</evidence>
<dbReference type="STRING" id="1257118.L8HEF0"/>
<dbReference type="Pfam" id="PF07200">
    <property type="entry name" value="Mod_r"/>
    <property type="match status" value="1"/>
</dbReference>
<accession>L8HEF0</accession>
<dbReference type="KEGG" id="acan:ACA1_149540"/>
<dbReference type="PANTHER" id="PTHR13678:SF2">
    <property type="entry name" value="VACUOLAR PROTEIN SORTING-ASSOCIATED PROTEIN 37A"/>
    <property type="match status" value="1"/>
</dbReference>
<comment type="subcellular location">
    <subcellularLocation>
        <location evidence="1">Endosome</location>
    </subcellularLocation>
</comment>
<dbReference type="PANTHER" id="PTHR13678">
    <property type="entry name" value="VACUOLAR PROTEIN SORTING-ASSOCIATED PROTEIN 37"/>
    <property type="match status" value="1"/>
</dbReference>
<organism evidence="8 9">
    <name type="scientific">Acanthamoeba castellanii (strain ATCC 30010 / Neff)</name>
    <dbReference type="NCBI Taxonomy" id="1257118"/>
    <lineage>
        <taxon>Eukaryota</taxon>
        <taxon>Amoebozoa</taxon>
        <taxon>Discosea</taxon>
        <taxon>Longamoebia</taxon>
        <taxon>Centramoebida</taxon>
        <taxon>Acanthamoebidae</taxon>
        <taxon>Acanthamoeba</taxon>
    </lineage>
</organism>
<dbReference type="GO" id="GO:0043162">
    <property type="term" value="P:ubiquitin-dependent protein catabolic process via the multivesicular body sorting pathway"/>
    <property type="evidence" value="ECO:0007669"/>
    <property type="project" value="TreeGrafter"/>
</dbReference>
<keyword evidence="9" id="KW-1185">Reference proteome</keyword>
<dbReference type="GO" id="GO:0000813">
    <property type="term" value="C:ESCRT I complex"/>
    <property type="evidence" value="ECO:0007669"/>
    <property type="project" value="TreeGrafter"/>
</dbReference>
<proteinExistence type="inferred from homology"/>
<evidence type="ECO:0000313" key="9">
    <source>
        <dbReference type="Proteomes" id="UP000011083"/>
    </source>
</evidence>
<keyword evidence="4" id="KW-0967">Endosome</keyword>
<name>L8HEF0_ACACF</name>
<evidence type="ECO:0000256" key="3">
    <source>
        <dbReference type="ARBA" id="ARBA00022448"/>
    </source>
</evidence>
<dbReference type="AlphaFoldDB" id="L8HEF0"/>
<comment type="similarity">
    <text evidence="2">Belongs to the VPS37 family.</text>
</comment>
<evidence type="ECO:0000256" key="2">
    <source>
        <dbReference type="ARBA" id="ARBA00007617"/>
    </source>
</evidence>
<dbReference type="EMBL" id="KB007870">
    <property type="protein sequence ID" value="ELR22786.1"/>
    <property type="molecule type" value="Genomic_DNA"/>
</dbReference>
<evidence type="ECO:0000313" key="8">
    <source>
        <dbReference type="EMBL" id="ELR22786.1"/>
    </source>
</evidence>
<dbReference type="OMA" id="MFKPFWG"/>
<keyword evidence="3 6" id="KW-0813">Transport</keyword>
<dbReference type="Gene3D" id="1.10.287.660">
    <property type="entry name" value="Helix hairpin bin"/>
    <property type="match status" value="1"/>
</dbReference>
<dbReference type="InterPro" id="IPR037202">
    <property type="entry name" value="ESCRT_assembly_dom"/>
</dbReference>
<dbReference type="SUPFAM" id="SSF140111">
    <property type="entry name" value="Endosomal sorting complex assembly domain"/>
    <property type="match status" value="1"/>
</dbReference>
<dbReference type="GeneID" id="14923745"/>
<keyword evidence="5 6" id="KW-0653">Protein transport</keyword>
<dbReference type="Proteomes" id="UP000011083">
    <property type="component" value="Unassembled WGS sequence"/>
</dbReference>
<protein>
    <submittedName>
        <fullName evidence="8">Vacuolar protein sorting</fullName>
    </submittedName>
</protein>
<evidence type="ECO:0000259" key="7">
    <source>
        <dbReference type="PROSITE" id="PS51314"/>
    </source>
</evidence>
<evidence type="ECO:0000256" key="6">
    <source>
        <dbReference type="PROSITE-ProRule" id="PRU00646"/>
    </source>
</evidence>
<dbReference type="GO" id="GO:0006623">
    <property type="term" value="P:protein targeting to vacuole"/>
    <property type="evidence" value="ECO:0007669"/>
    <property type="project" value="TreeGrafter"/>
</dbReference>
<feature type="domain" description="VPS37 C-terminal" evidence="7">
    <location>
        <begin position="128"/>
        <end position="210"/>
    </location>
</feature>
<dbReference type="PROSITE" id="PS51314">
    <property type="entry name" value="VPS37_C"/>
    <property type="match status" value="1"/>
</dbReference>
<sequence>MLGPTHIHISSQPRPDAVAFPSALHYAPVVGGGAQAGYSAYGSLPTPPRSFSEIDTLSVGEVDRILADEDALDHFFESLQAVKALRAHRNQLRDHNEQLAHDNLSREKELRELLVDVALVQDKLANKRHTLESLLRRQEEIAHSYGSGLPAKLKEAAAQAEAESEMISQDFVEGRSTAQEFVKSFLAKRQHYHLRSNKHEALLHSLPSHH</sequence>
<dbReference type="OrthoDB" id="10260857at2759"/>
<dbReference type="VEuPathDB" id="AmoebaDB:ACA1_149540"/>
<evidence type="ECO:0000256" key="4">
    <source>
        <dbReference type="ARBA" id="ARBA00022753"/>
    </source>
</evidence>
<gene>
    <name evidence="8" type="ORF">ACA1_149540</name>
</gene>
<dbReference type="GO" id="GO:0006612">
    <property type="term" value="P:protein targeting to membrane"/>
    <property type="evidence" value="ECO:0007669"/>
    <property type="project" value="TreeGrafter"/>
</dbReference>